<gene>
    <name evidence="1" type="ORF">KDD17_08040</name>
</gene>
<sequence>MKKADWRAAVAQLCDEDGYFESIGKRHFAAFVERSDTLLVTFETLQGIAALSSLAHPMGWEMMQTYGWSSLCLASDGDTWFRDGKVYAYIDRMIDEGFFDEYETVLFYGAGPCGYAAAAFSVACPGARVLAVQPQATLDPRVTEWDDRFTHMRRTDFTQRFGYAPDMLDAAERAFVVYDPHQTTDAMHAALFTRPNVEKLRIPHMGGAIQTDLLEIEQLGPMLKAMADDGLDTLGFARMMRARRMHPPYLRNLMAALDARDRPHLVEALARNVTTRMHAPKFARRLEQLKKERGTDAKA</sequence>
<evidence type="ECO:0000313" key="2">
    <source>
        <dbReference type="Proteomes" id="UP000683291"/>
    </source>
</evidence>
<dbReference type="EMBL" id="CP073581">
    <property type="protein sequence ID" value="QUJ77989.1"/>
    <property type="molecule type" value="Genomic_DNA"/>
</dbReference>
<dbReference type="AlphaFoldDB" id="A0A975PNQ2"/>
<organism evidence="1 2">
    <name type="scientific">Sulfitobacter albidus</name>
    <dbReference type="NCBI Taxonomy" id="2829501"/>
    <lineage>
        <taxon>Bacteria</taxon>
        <taxon>Pseudomonadati</taxon>
        <taxon>Pseudomonadota</taxon>
        <taxon>Alphaproteobacteria</taxon>
        <taxon>Rhodobacterales</taxon>
        <taxon>Roseobacteraceae</taxon>
        <taxon>Sulfitobacter</taxon>
    </lineage>
</organism>
<dbReference type="Proteomes" id="UP000683291">
    <property type="component" value="Chromosome 1"/>
</dbReference>
<dbReference type="KEGG" id="sual:KDD17_08040"/>
<evidence type="ECO:0000313" key="1">
    <source>
        <dbReference type="EMBL" id="QUJ77989.1"/>
    </source>
</evidence>
<keyword evidence="2" id="KW-1185">Reference proteome</keyword>
<proteinExistence type="predicted"/>
<name>A0A975PNQ2_9RHOB</name>
<reference evidence="1" key="1">
    <citation type="submission" date="2021-04" db="EMBL/GenBank/DDBJ databases">
        <title>Complete genome sequence for Sulfitobacter sp. strain JK7-1.</title>
        <authorList>
            <person name="Park S.-J."/>
        </authorList>
    </citation>
    <scope>NUCLEOTIDE SEQUENCE</scope>
    <source>
        <strain evidence="1">JK7-1</strain>
    </source>
</reference>
<protein>
    <submittedName>
        <fullName evidence="1">Phosphoadenosine phosphosulfate reductase</fullName>
    </submittedName>
</protein>
<accession>A0A975PNQ2</accession>